<reference evidence="8" key="1">
    <citation type="submission" date="2011-01" db="EMBL/GenBank/DDBJ databases">
        <title>Complete sequence of chromosome of Thermovibrio ammonificans HB-1.</title>
        <authorList>
            <consortium name="US DOE Joint Genome Institute"/>
            <person name="Lucas S."/>
            <person name="Copeland A."/>
            <person name="Lapidus A."/>
            <person name="Cheng J.-F."/>
            <person name="Goodwin L."/>
            <person name="Pitluck S."/>
            <person name="Davenport K."/>
            <person name="Detter J.C."/>
            <person name="Han C."/>
            <person name="Tapia R."/>
            <person name="Land M."/>
            <person name="Hauser L."/>
            <person name="Kyrpides N."/>
            <person name="Ivanova N."/>
            <person name="Ovchinnikova G."/>
            <person name="Vetriani C."/>
            <person name="Woyke T."/>
        </authorList>
    </citation>
    <scope>NUCLEOTIDE SEQUENCE [LARGE SCALE GENOMIC DNA]</scope>
    <source>
        <strain evidence="8">HB-1</strain>
    </source>
</reference>
<keyword evidence="9" id="KW-1185">Reference proteome</keyword>
<dbReference type="Pfam" id="PF01029">
    <property type="entry name" value="NusB"/>
    <property type="match status" value="1"/>
</dbReference>
<dbReference type="HOGENOM" id="CLU_087843_3_3_0"/>
<keyword evidence="4 6" id="KW-0805">Transcription regulation</keyword>
<organism evidence="8 9">
    <name type="scientific">Thermovibrio ammonificans (strain DSM 15698 / JCM 12110 / HB-1)</name>
    <dbReference type="NCBI Taxonomy" id="648996"/>
    <lineage>
        <taxon>Bacteria</taxon>
        <taxon>Pseudomonadati</taxon>
        <taxon>Aquificota</taxon>
        <taxon>Aquificia</taxon>
        <taxon>Desulfurobacteriales</taxon>
        <taxon>Desulfurobacteriaceae</taxon>
        <taxon>Thermovibrio</taxon>
    </lineage>
</organism>
<accession>E8T1Y1</accession>
<evidence type="ECO:0000256" key="1">
    <source>
        <dbReference type="ARBA" id="ARBA00005952"/>
    </source>
</evidence>
<evidence type="ECO:0000313" key="9">
    <source>
        <dbReference type="Proteomes" id="UP000006362"/>
    </source>
</evidence>
<dbReference type="GO" id="GO:0031564">
    <property type="term" value="P:transcription antitermination"/>
    <property type="evidence" value="ECO:0007669"/>
    <property type="project" value="UniProtKB-KW"/>
</dbReference>
<dbReference type="HAMAP" id="MF_00073">
    <property type="entry name" value="NusB"/>
    <property type="match status" value="1"/>
</dbReference>
<dbReference type="RefSeq" id="WP_013537662.1">
    <property type="nucleotide sequence ID" value="NC_014926.1"/>
</dbReference>
<dbReference type="PANTHER" id="PTHR11078">
    <property type="entry name" value="N UTILIZATION SUBSTANCE PROTEIN B-RELATED"/>
    <property type="match status" value="1"/>
</dbReference>
<protein>
    <recommendedName>
        <fullName evidence="6">Transcription antitermination protein NusB</fullName>
    </recommendedName>
    <alternativeName>
        <fullName evidence="6">Antitermination factor NusB</fullName>
    </alternativeName>
</protein>
<dbReference type="EMBL" id="CP002444">
    <property type="protein sequence ID" value="ADU96876.1"/>
    <property type="molecule type" value="Genomic_DNA"/>
</dbReference>
<evidence type="ECO:0000259" key="7">
    <source>
        <dbReference type="Pfam" id="PF01029"/>
    </source>
</evidence>
<keyword evidence="5 6" id="KW-0804">Transcription</keyword>
<gene>
    <name evidence="6" type="primary">nusB</name>
    <name evidence="8" type="ordered locus">Theam_0909</name>
</gene>
<dbReference type="InterPro" id="IPR011605">
    <property type="entry name" value="NusB_fam"/>
</dbReference>
<feature type="domain" description="NusB/RsmB/TIM44" evidence="7">
    <location>
        <begin position="10"/>
        <end position="138"/>
    </location>
</feature>
<dbReference type="Proteomes" id="UP000006362">
    <property type="component" value="Chromosome"/>
</dbReference>
<comment type="similarity">
    <text evidence="1 6">Belongs to the NusB family.</text>
</comment>
<dbReference type="InterPro" id="IPR035926">
    <property type="entry name" value="NusB-like_sf"/>
</dbReference>
<dbReference type="PANTHER" id="PTHR11078:SF3">
    <property type="entry name" value="ANTITERMINATION NUSB DOMAIN-CONTAINING PROTEIN"/>
    <property type="match status" value="1"/>
</dbReference>
<dbReference type="eggNOG" id="COG0781">
    <property type="taxonomic scope" value="Bacteria"/>
</dbReference>
<evidence type="ECO:0000256" key="2">
    <source>
        <dbReference type="ARBA" id="ARBA00022814"/>
    </source>
</evidence>
<name>E8T1Y1_THEA1</name>
<evidence type="ECO:0000256" key="3">
    <source>
        <dbReference type="ARBA" id="ARBA00022884"/>
    </source>
</evidence>
<comment type="function">
    <text evidence="6">Involved in transcription antitermination. Required for transcription of ribosomal RNA (rRNA) genes. Binds specifically to the boxA antiterminator sequence of the ribosomal RNA (rrn) operons.</text>
</comment>
<evidence type="ECO:0000256" key="5">
    <source>
        <dbReference type="ARBA" id="ARBA00023163"/>
    </source>
</evidence>
<dbReference type="Gene3D" id="1.10.940.10">
    <property type="entry name" value="NusB-like"/>
    <property type="match status" value="1"/>
</dbReference>
<evidence type="ECO:0000313" key="8">
    <source>
        <dbReference type="EMBL" id="ADU96876.1"/>
    </source>
</evidence>
<dbReference type="AlphaFoldDB" id="E8T1Y1"/>
<dbReference type="GO" id="GO:0003723">
    <property type="term" value="F:RNA binding"/>
    <property type="evidence" value="ECO:0007669"/>
    <property type="project" value="UniProtKB-UniRule"/>
</dbReference>
<dbReference type="KEGG" id="tam:Theam_0909"/>
<sequence>MALTNREKKKAREHACLIMYQVDVGNLPLKEVTENYWSDFGKEKEEIKELSEYLVKKTIEHLEEVDRAIGKHLKKGWVIERLLPMDRSILRVASYEILNEEISPPEAVINDAVEIAKSYGEDEKSPKFINAILDKVKRDAGK</sequence>
<keyword evidence="2 6" id="KW-0889">Transcription antitermination</keyword>
<evidence type="ECO:0000256" key="4">
    <source>
        <dbReference type="ARBA" id="ARBA00023015"/>
    </source>
</evidence>
<proteinExistence type="inferred from homology"/>
<dbReference type="SUPFAM" id="SSF48013">
    <property type="entry name" value="NusB-like"/>
    <property type="match status" value="1"/>
</dbReference>
<dbReference type="GO" id="GO:0006353">
    <property type="term" value="P:DNA-templated transcription termination"/>
    <property type="evidence" value="ECO:0007669"/>
    <property type="project" value="UniProtKB-UniRule"/>
</dbReference>
<dbReference type="InterPro" id="IPR006027">
    <property type="entry name" value="NusB_RsmB_TIM44"/>
</dbReference>
<dbReference type="GO" id="GO:0005829">
    <property type="term" value="C:cytosol"/>
    <property type="evidence" value="ECO:0007669"/>
    <property type="project" value="TreeGrafter"/>
</dbReference>
<keyword evidence="3 6" id="KW-0694">RNA-binding</keyword>
<evidence type="ECO:0000256" key="6">
    <source>
        <dbReference type="HAMAP-Rule" id="MF_00073"/>
    </source>
</evidence>
<dbReference type="NCBIfam" id="TIGR01951">
    <property type="entry name" value="nusB"/>
    <property type="match status" value="1"/>
</dbReference>
<dbReference type="STRING" id="648996.Theam_0909"/>